<comment type="similarity">
    <text evidence="2">Belongs to the major royal jelly protein family.</text>
</comment>
<evidence type="ECO:0000256" key="1">
    <source>
        <dbReference type="ARBA" id="ARBA00004613"/>
    </source>
</evidence>
<protein>
    <submittedName>
        <fullName evidence="5">Protein yellow</fullName>
    </submittedName>
</protein>
<dbReference type="PANTHER" id="PTHR10009">
    <property type="entry name" value="PROTEIN YELLOW-RELATED"/>
    <property type="match status" value="1"/>
</dbReference>
<reference evidence="5 6" key="1">
    <citation type="journal article" date="2024" name="Ann. Entomol. Soc. Am.">
        <title>Genomic analyses of the southern and eastern yellowjacket wasps (Hymenoptera: Vespidae) reveal evolutionary signatures of social life.</title>
        <authorList>
            <person name="Catto M.A."/>
            <person name="Caine P.B."/>
            <person name="Orr S.E."/>
            <person name="Hunt B.G."/>
            <person name="Goodisman M.A.D."/>
        </authorList>
    </citation>
    <scope>NUCLEOTIDE SEQUENCE [LARGE SCALE GENOMIC DNA]</scope>
    <source>
        <strain evidence="5">233</strain>
        <tissue evidence="5">Head and thorax</tissue>
    </source>
</reference>
<dbReference type="GO" id="GO:0005576">
    <property type="term" value="C:extracellular region"/>
    <property type="evidence" value="ECO:0007669"/>
    <property type="project" value="UniProtKB-SubCell"/>
</dbReference>
<proteinExistence type="inferred from homology"/>
<evidence type="ECO:0000313" key="5">
    <source>
        <dbReference type="EMBL" id="KAL2712036.1"/>
    </source>
</evidence>
<keyword evidence="3" id="KW-0964">Secreted</keyword>
<evidence type="ECO:0000256" key="2">
    <source>
        <dbReference type="ARBA" id="ARBA00009127"/>
    </source>
</evidence>
<evidence type="ECO:0000256" key="4">
    <source>
        <dbReference type="ARBA" id="ARBA00022729"/>
    </source>
</evidence>
<dbReference type="EMBL" id="JAUDFV010000167">
    <property type="protein sequence ID" value="KAL2712036.1"/>
    <property type="molecule type" value="Genomic_DNA"/>
</dbReference>
<dbReference type="InterPro" id="IPR017996">
    <property type="entry name" value="MRJP/yellow-related"/>
</dbReference>
<name>A0ABD1ZUK7_VESSQ</name>
<dbReference type="InterPro" id="IPR011042">
    <property type="entry name" value="6-blade_b-propeller_TolB-like"/>
</dbReference>
<evidence type="ECO:0000313" key="6">
    <source>
        <dbReference type="Proteomes" id="UP001607302"/>
    </source>
</evidence>
<gene>
    <name evidence="5" type="ORF">V1478_018271</name>
</gene>
<comment type="caution">
    <text evidence="5">The sequence shown here is derived from an EMBL/GenBank/DDBJ whole genome shotgun (WGS) entry which is preliminary data.</text>
</comment>
<dbReference type="PANTHER" id="PTHR10009:SF12">
    <property type="entry name" value="LD43175P"/>
    <property type="match status" value="1"/>
</dbReference>
<keyword evidence="4" id="KW-0732">Signal</keyword>
<accession>A0ABD1ZUK7</accession>
<sequence>MSDGRVLTVFAMQNSQRIILLLISFFIYDRFLFQPIDAIGNLRIAYQWKEIDYDWPNDDVKKLFPDYNREDNLPLGLDIADNRIFVTVPRWRRGVAASLNYINLNDTRESPPFTPYPSWEAHEYGSGNGTPELVSPFRLKVDRCSRLWVLDTGLVDIMGNPEQRVPPALVIYDLKDDTPLRKFIIPPDQRTADSFFANIAVEDYNCEDTYAYLGDLGAPGLVVYSWKLDRSWLVKHHFFHPDPKGGNFNVSGLAFVWTDGIFGMSLAPTQDGYNTLYFHPLSSTMEFSVSTKLLRDPERINSPESFHEFQPLGSRGSNGQSSVSFIDPNTGVMFYALTNFNAIACWRPSNKFSLQQQSFVYVDNVTMIFPNDLKVDHKSNIWILSDRLPIFMYSRLDPDDYNYRILVGSTEDLIRDTVCSKDFDISLKNPNNPGTTFIDTNDLIPEMKKEREHHSGAGVSDISETFGSLIITMLFFLFLS</sequence>
<organism evidence="5 6">
    <name type="scientific">Vespula squamosa</name>
    <name type="common">Southern yellow jacket</name>
    <name type="synonym">Wasp</name>
    <dbReference type="NCBI Taxonomy" id="30214"/>
    <lineage>
        <taxon>Eukaryota</taxon>
        <taxon>Metazoa</taxon>
        <taxon>Ecdysozoa</taxon>
        <taxon>Arthropoda</taxon>
        <taxon>Hexapoda</taxon>
        <taxon>Insecta</taxon>
        <taxon>Pterygota</taxon>
        <taxon>Neoptera</taxon>
        <taxon>Endopterygota</taxon>
        <taxon>Hymenoptera</taxon>
        <taxon>Apocrita</taxon>
        <taxon>Aculeata</taxon>
        <taxon>Vespoidea</taxon>
        <taxon>Vespidae</taxon>
        <taxon>Vespinae</taxon>
        <taxon>Vespula</taxon>
    </lineage>
</organism>
<dbReference type="PRINTS" id="PR01366">
    <property type="entry name" value="ROYALJELLY"/>
</dbReference>
<evidence type="ECO:0000256" key="3">
    <source>
        <dbReference type="ARBA" id="ARBA00022525"/>
    </source>
</evidence>
<dbReference type="Proteomes" id="UP001607302">
    <property type="component" value="Unassembled WGS sequence"/>
</dbReference>
<dbReference type="Pfam" id="PF03022">
    <property type="entry name" value="MRJP"/>
    <property type="match status" value="1"/>
</dbReference>
<dbReference type="Gene3D" id="2.120.10.30">
    <property type="entry name" value="TolB, C-terminal domain"/>
    <property type="match status" value="1"/>
</dbReference>
<comment type="subcellular location">
    <subcellularLocation>
        <location evidence="1">Secreted</location>
    </subcellularLocation>
</comment>
<keyword evidence="6" id="KW-1185">Reference proteome</keyword>
<dbReference type="AlphaFoldDB" id="A0ABD1ZUK7"/>